<dbReference type="PROSITE" id="PS50125">
    <property type="entry name" value="GUANYLATE_CYCLASE_2"/>
    <property type="match status" value="1"/>
</dbReference>
<dbReference type="InterPro" id="IPR050697">
    <property type="entry name" value="Adenylyl/Guanylyl_Cyclase_3/4"/>
</dbReference>
<organism evidence="6 7">
    <name type="scientific">Reyranella aquatilis</name>
    <dbReference type="NCBI Taxonomy" id="2035356"/>
    <lineage>
        <taxon>Bacteria</taxon>
        <taxon>Pseudomonadati</taxon>
        <taxon>Pseudomonadota</taxon>
        <taxon>Alphaproteobacteria</taxon>
        <taxon>Hyphomicrobiales</taxon>
        <taxon>Reyranellaceae</taxon>
        <taxon>Reyranella</taxon>
    </lineage>
</organism>
<dbReference type="Pfam" id="PF00211">
    <property type="entry name" value="Guanylate_cyc"/>
    <property type="match status" value="1"/>
</dbReference>
<keyword evidence="4" id="KW-0472">Membrane</keyword>
<evidence type="ECO:0000256" key="2">
    <source>
        <dbReference type="ARBA" id="ARBA00023239"/>
    </source>
</evidence>
<proteinExistence type="inferred from homology"/>
<evidence type="ECO:0000256" key="3">
    <source>
        <dbReference type="RuleBase" id="RU000405"/>
    </source>
</evidence>
<feature type="domain" description="Guanylate cyclase" evidence="5">
    <location>
        <begin position="211"/>
        <end position="343"/>
    </location>
</feature>
<keyword evidence="7" id="KW-1185">Reference proteome</keyword>
<dbReference type="CDD" id="cd07302">
    <property type="entry name" value="CHD"/>
    <property type="match status" value="1"/>
</dbReference>
<feature type="transmembrane region" description="Helical" evidence="4">
    <location>
        <begin position="81"/>
        <end position="100"/>
    </location>
</feature>
<protein>
    <submittedName>
        <fullName evidence="6">Adenylate/guanylate cyclase domain-containing protein</fullName>
    </submittedName>
</protein>
<reference evidence="6 7" key="1">
    <citation type="submission" date="2021-11" db="EMBL/GenBank/DDBJ databases">
        <authorList>
            <person name="Lee D.-H."/>
            <person name="Kim S.-B."/>
        </authorList>
    </citation>
    <scope>NUCLEOTIDE SEQUENCE [LARGE SCALE GENOMIC DNA]</scope>
    <source>
        <strain evidence="6 7">KCTC 52223</strain>
    </source>
</reference>
<dbReference type="PROSITE" id="PS00452">
    <property type="entry name" value="GUANYLATE_CYCLASE_1"/>
    <property type="match status" value="1"/>
</dbReference>
<comment type="similarity">
    <text evidence="3">Belongs to the adenylyl cyclase class-4/guanylyl cyclase family.</text>
</comment>
<feature type="transmembrane region" description="Helical" evidence="4">
    <location>
        <begin position="107"/>
        <end position="128"/>
    </location>
</feature>
<feature type="transmembrane region" description="Helical" evidence="4">
    <location>
        <begin position="51"/>
        <end position="69"/>
    </location>
</feature>
<dbReference type="InterPro" id="IPR029787">
    <property type="entry name" value="Nucleotide_cyclase"/>
</dbReference>
<evidence type="ECO:0000256" key="4">
    <source>
        <dbReference type="SAM" id="Phobius"/>
    </source>
</evidence>
<feature type="transmembrane region" description="Helical" evidence="4">
    <location>
        <begin position="140"/>
        <end position="163"/>
    </location>
</feature>
<dbReference type="EMBL" id="JAJISD010000007">
    <property type="protein sequence ID" value="MCC8430607.1"/>
    <property type="molecule type" value="Genomic_DNA"/>
</dbReference>
<evidence type="ECO:0000313" key="6">
    <source>
        <dbReference type="EMBL" id="MCC8430607.1"/>
    </source>
</evidence>
<dbReference type="InterPro" id="IPR018297">
    <property type="entry name" value="A/G_cyclase_CS"/>
</dbReference>
<keyword evidence="4" id="KW-1133">Transmembrane helix</keyword>
<keyword evidence="2 3" id="KW-0456">Lyase</keyword>
<gene>
    <name evidence="6" type="ORF">LJ725_16665</name>
</gene>
<name>A0ABS8KX08_9HYPH</name>
<keyword evidence="4" id="KW-0812">Transmembrane</keyword>
<dbReference type="Gene3D" id="3.30.70.1230">
    <property type="entry name" value="Nucleotide cyclase"/>
    <property type="match status" value="1"/>
</dbReference>
<dbReference type="Proteomes" id="UP001198862">
    <property type="component" value="Unassembled WGS sequence"/>
</dbReference>
<dbReference type="RefSeq" id="WP_230551766.1">
    <property type="nucleotide sequence ID" value="NZ_JAJISD010000007.1"/>
</dbReference>
<sequence length="395" mass="42812">MRLLVFVVLVLNLMANRHGESVLVHIQVIGWYVIATAVALVLAWKRRGPGWSTAVFVVIDALLVVALFHEHLFAPGQTFDHSLTAPSLAIGFLLLTHTALRLRPDLVLLFSTVVLTGWLSLLAITLFVHAHLHPMAASEWSLFGAEGALAAAFAFAAFVCYLLTKEHSAILAEAVASERRRQMLARFFSPSVVAELQNNATGLALARRRAVIMFVDLRSFTRLSETAKPEAIAELLSEYRQRVTEAVFKYGGTIDKFIGDGVMAVFGHPKAGPDDSASAVKCGLELSASLEQWTKERLGLGKTAIDAGIGLHAGAVIGGVLESGGHAEFTVFGDAVNVAERLERLCRPLQAALVVSQDVLQDVPGFNASANWKWKDAAELEGRRGKLKLAYLPRC</sequence>
<comment type="caution">
    <text evidence="6">The sequence shown here is derived from an EMBL/GenBank/DDBJ whole genome shotgun (WGS) entry which is preliminary data.</text>
</comment>
<evidence type="ECO:0000256" key="1">
    <source>
        <dbReference type="ARBA" id="ARBA00022741"/>
    </source>
</evidence>
<keyword evidence="1" id="KW-0547">Nucleotide-binding</keyword>
<dbReference type="PANTHER" id="PTHR43081:SF1">
    <property type="entry name" value="ADENYLATE CYCLASE, TERMINAL-DIFFERENTIATION SPECIFIC"/>
    <property type="match status" value="1"/>
</dbReference>
<dbReference type="SUPFAM" id="SSF55073">
    <property type="entry name" value="Nucleotide cyclase"/>
    <property type="match status" value="1"/>
</dbReference>
<dbReference type="InterPro" id="IPR001054">
    <property type="entry name" value="A/G_cyclase"/>
</dbReference>
<dbReference type="SMART" id="SM00044">
    <property type="entry name" value="CYCc"/>
    <property type="match status" value="1"/>
</dbReference>
<accession>A0ABS8KX08</accession>
<dbReference type="PANTHER" id="PTHR43081">
    <property type="entry name" value="ADENYLATE CYCLASE, TERMINAL-DIFFERENTIATION SPECIFIC-RELATED"/>
    <property type="match status" value="1"/>
</dbReference>
<feature type="transmembrane region" description="Helical" evidence="4">
    <location>
        <begin position="25"/>
        <end position="44"/>
    </location>
</feature>
<evidence type="ECO:0000259" key="5">
    <source>
        <dbReference type="PROSITE" id="PS50125"/>
    </source>
</evidence>
<evidence type="ECO:0000313" key="7">
    <source>
        <dbReference type="Proteomes" id="UP001198862"/>
    </source>
</evidence>